<dbReference type="AlphaFoldDB" id="A0A2W2AG40"/>
<gene>
    <name evidence="5" type="ORF">DN068_04480</name>
</gene>
<reference evidence="5 6" key="1">
    <citation type="submission" date="2018-06" db="EMBL/GenBank/DDBJ databases">
        <title>Mucibacter soli gen. nov., sp. nov., a new member of the family Chitinophagaceae producing mucin.</title>
        <authorList>
            <person name="Kim M.-K."/>
            <person name="Park S."/>
            <person name="Kim T.-S."/>
            <person name="Joung Y."/>
            <person name="Han J.-H."/>
            <person name="Kim S.B."/>
        </authorList>
    </citation>
    <scope>NUCLEOTIDE SEQUENCE [LARGE SCALE GENOMIC DNA]</scope>
    <source>
        <strain evidence="5 6">R1-15</strain>
    </source>
</reference>
<dbReference type="Proteomes" id="UP000248745">
    <property type="component" value="Unassembled WGS sequence"/>
</dbReference>
<dbReference type="Pfam" id="PF03938">
    <property type="entry name" value="OmpH"/>
    <property type="match status" value="1"/>
</dbReference>
<dbReference type="InterPro" id="IPR005632">
    <property type="entry name" value="Chaperone_Skp"/>
</dbReference>
<protein>
    <submittedName>
        <fullName evidence="5">OmpH family outer membrane protein</fullName>
    </submittedName>
</protein>
<evidence type="ECO:0000313" key="5">
    <source>
        <dbReference type="EMBL" id="PZF74271.1"/>
    </source>
</evidence>
<dbReference type="InterPro" id="IPR024930">
    <property type="entry name" value="Skp_dom_sf"/>
</dbReference>
<evidence type="ECO:0000256" key="3">
    <source>
        <dbReference type="SAM" id="Coils"/>
    </source>
</evidence>
<feature type="signal peptide" evidence="4">
    <location>
        <begin position="1"/>
        <end position="20"/>
    </location>
</feature>
<dbReference type="GO" id="GO:0050821">
    <property type="term" value="P:protein stabilization"/>
    <property type="evidence" value="ECO:0007669"/>
    <property type="project" value="TreeGrafter"/>
</dbReference>
<dbReference type="PANTHER" id="PTHR35089:SF1">
    <property type="entry name" value="CHAPERONE PROTEIN SKP"/>
    <property type="match status" value="1"/>
</dbReference>
<proteinExistence type="inferred from homology"/>
<sequence length="171" mass="19870">MKKVILGILFVFGTALAAQAQRYCIIDSKYILEKLVDYKDAQTRLDQMSKQWQTEVDTRMAEVDRMYKSYQAERAMLSDDVRKKREDEIVEKEKAAKDLQKQHFGYEGDLFKKRQELVKPIQDRVYNAVQKMASNKGYDMVLDKAGGVTLFYADPKLDRSDDVLKLLGINK</sequence>
<accession>A0A2W2AG40</accession>
<organism evidence="5 6">
    <name type="scientific">Taibaiella soli</name>
    <dbReference type="NCBI Taxonomy" id="1649169"/>
    <lineage>
        <taxon>Bacteria</taxon>
        <taxon>Pseudomonadati</taxon>
        <taxon>Bacteroidota</taxon>
        <taxon>Chitinophagia</taxon>
        <taxon>Chitinophagales</taxon>
        <taxon>Chitinophagaceae</taxon>
        <taxon>Taibaiella</taxon>
    </lineage>
</organism>
<evidence type="ECO:0000256" key="2">
    <source>
        <dbReference type="ARBA" id="ARBA00022729"/>
    </source>
</evidence>
<dbReference type="GO" id="GO:0051082">
    <property type="term" value="F:unfolded protein binding"/>
    <property type="evidence" value="ECO:0007669"/>
    <property type="project" value="InterPro"/>
</dbReference>
<keyword evidence="6" id="KW-1185">Reference proteome</keyword>
<dbReference type="OrthoDB" id="9788552at2"/>
<keyword evidence="3" id="KW-0175">Coiled coil</keyword>
<dbReference type="SUPFAM" id="SSF111384">
    <property type="entry name" value="OmpH-like"/>
    <property type="match status" value="1"/>
</dbReference>
<dbReference type="Gene3D" id="3.30.910.20">
    <property type="entry name" value="Skp domain"/>
    <property type="match status" value="1"/>
</dbReference>
<dbReference type="SMART" id="SM00935">
    <property type="entry name" value="OmpH"/>
    <property type="match status" value="1"/>
</dbReference>
<evidence type="ECO:0000256" key="1">
    <source>
        <dbReference type="ARBA" id="ARBA00009091"/>
    </source>
</evidence>
<dbReference type="EMBL" id="QKTW01000006">
    <property type="protein sequence ID" value="PZF74271.1"/>
    <property type="molecule type" value="Genomic_DNA"/>
</dbReference>
<dbReference type="PANTHER" id="PTHR35089">
    <property type="entry name" value="CHAPERONE PROTEIN SKP"/>
    <property type="match status" value="1"/>
</dbReference>
<evidence type="ECO:0000313" key="6">
    <source>
        <dbReference type="Proteomes" id="UP000248745"/>
    </source>
</evidence>
<comment type="similarity">
    <text evidence="1">Belongs to the Skp family.</text>
</comment>
<keyword evidence="2 4" id="KW-0732">Signal</keyword>
<comment type="caution">
    <text evidence="5">The sequence shown here is derived from an EMBL/GenBank/DDBJ whole genome shotgun (WGS) entry which is preliminary data.</text>
</comment>
<dbReference type="GO" id="GO:0005829">
    <property type="term" value="C:cytosol"/>
    <property type="evidence" value="ECO:0007669"/>
    <property type="project" value="TreeGrafter"/>
</dbReference>
<evidence type="ECO:0000256" key="4">
    <source>
        <dbReference type="SAM" id="SignalP"/>
    </source>
</evidence>
<feature type="chain" id="PRO_5015992105" evidence="4">
    <location>
        <begin position="21"/>
        <end position="171"/>
    </location>
</feature>
<dbReference type="RefSeq" id="WP_110997687.1">
    <property type="nucleotide sequence ID" value="NZ_QKTW01000006.1"/>
</dbReference>
<name>A0A2W2AG40_9BACT</name>
<feature type="coiled-coil region" evidence="3">
    <location>
        <begin position="67"/>
        <end position="102"/>
    </location>
</feature>